<dbReference type="AlphaFoldDB" id="A0A427YDK0"/>
<organism evidence="1 2">
    <name type="scientific">Saitozyma podzolica</name>
    <dbReference type="NCBI Taxonomy" id="1890683"/>
    <lineage>
        <taxon>Eukaryota</taxon>
        <taxon>Fungi</taxon>
        <taxon>Dikarya</taxon>
        <taxon>Basidiomycota</taxon>
        <taxon>Agaricomycotina</taxon>
        <taxon>Tremellomycetes</taxon>
        <taxon>Tremellales</taxon>
        <taxon>Trimorphomycetaceae</taxon>
        <taxon>Saitozyma</taxon>
    </lineage>
</organism>
<comment type="caution">
    <text evidence="1">The sequence shown here is derived from an EMBL/GenBank/DDBJ whole genome shotgun (WGS) entry which is preliminary data.</text>
</comment>
<reference evidence="1 2" key="1">
    <citation type="submission" date="2018-11" db="EMBL/GenBank/DDBJ databases">
        <title>Genome sequence of Saitozyma podzolica DSM 27192.</title>
        <authorList>
            <person name="Aliyu H."/>
            <person name="Gorte O."/>
            <person name="Ochsenreither K."/>
        </authorList>
    </citation>
    <scope>NUCLEOTIDE SEQUENCE [LARGE SCALE GENOMIC DNA]</scope>
    <source>
        <strain evidence="1 2">DSM 27192</strain>
    </source>
</reference>
<dbReference type="Proteomes" id="UP000279259">
    <property type="component" value="Unassembled WGS sequence"/>
</dbReference>
<sequence length="54" mass="5989">MYVNAPGYHSVHAFKISGPGKFDLFQRFSLTDMSSGVKATAGFAGQAVYYKPRW</sequence>
<accession>A0A427YDK0</accession>
<protein>
    <submittedName>
        <fullName evidence="1">Uncharacterized protein</fullName>
    </submittedName>
</protein>
<evidence type="ECO:0000313" key="2">
    <source>
        <dbReference type="Proteomes" id="UP000279259"/>
    </source>
</evidence>
<dbReference type="EMBL" id="RSCD01000015">
    <property type="protein sequence ID" value="RSH89133.1"/>
    <property type="molecule type" value="Genomic_DNA"/>
</dbReference>
<proteinExistence type="predicted"/>
<name>A0A427YDK0_9TREE</name>
<keyword evidence="2" id="KW-1185">Reference proteome</keyword>
<gene>
    <name evidence="1" type="ORF">EHS25_002799</name>
</gene>
<evidence type="ECO:0000313" key="1">
    <source>
        <dbReference type="EMBL" id="RSH89133.1"/>
    </source>
</evidence>